<organism evidence="1 2">
    <name type="scientific">Amazona aestiva</name>
    <name type="common">Blue-fronted Amazon parrot</name>
    <dbReference type="NCBI Taxonomy" id="12930"/>
    <lineage>
        <taxon>Eukaryota</taxon>
        <taxon>Metazoa</taxon>
        <taxon>Chordata</taxon>
        <taxon>Craniata</taxon>
        <taxon>Vertebrata</taxon>
        <taxon>Euteleostomi</taxon>
        <taxon>Archelosauria</taxon>
        <taxon>Archosauria</taxon>
        <taxon>Dinosauria</taxon>
        <taxon>Saurischia</taxon>
        <taxon>Theropoda</taxon>
        <taxon>Coelurosauria</taxon>
        <taxon>Aves</taxon>
        <taxon>Neognathae</taxon>
        <taxon>Neoaves</taxon>
        <taxon>Telluraves</taxon>
        <taxon>Australaves</taxon>
        <taxon>Psittaciformes</taxon>
        <taxon>Psittacidae</taxon>
        <taxon>Amazona</taxon>
    </lineage>
</organism>
<evidence type="ECO:0000313" key="2">
    <source>
        <dbReference type="Proteomes" id="UP000051836"/>
    </source>
</evidence>
<accession>A0A0Q3TAL5</accession>
<keyword evidence="2" id="KW-1185">Reference proteome</keyword>
<comment type="caution">
    <text evidence="1">The sequence shown here is derived from an EMBL/GenBank/DDBJ whole genome shotgun (WGS) entry which is preliminary data.</text>
</comment>
<reference evidence="1 2" key="1">
    <citation type="submission" date="2015-10" db="EMBL/GenBank/DDBJ databases">
        <authorList>
            <person name="Gilbert D.G."/>
        </authorList>
    </citation>
    <scope>NUCLEOTIDE SEQUENCE [LARGE SCALE GENOMIC DNA]</scope>
    <source>
        <strain evidence="1">FVVF132</strain>
    </source>
</reference>
<sequence>MSRRMEQMPRLGAGKAFCTSALSTTQSKRNDAHAIPVASPVNTSHLLTTLKTKFSVQIFELYKSEKGT</sequence>
<proteinExistence type="predicted"/>
<protein>
    <submittedName>
        <fullName evidence="1">Uncharacterized protein</fullName>
    </submittedName>
</protein>
<dbReference type="AlphaFoldDB" id="A0A0Q3TAL5"/>
<evidence type="ECO:0000313" key="1">
    <source>
        <dbReference type="EMBL" id="KQK77510.1"/>
    </source>
</evidence>
<gene>
    <name evidence="1" type="ORF">AAES_125311</name>
</gene>
<name>A0A0Q3TAL5_AMAAE</name>
<dbReference type="Proteomes" id="UP000051836">
    <property type="component" value="Unassembled WGS sequence"/>
</dbReference>
<dbReference type="EMBL" id="LMAW01002749">
    <property type="protein sequence ID" value="KQK77510.1"/>
    <property type="molecule type" value="Genomic_DNA"/>
</dbReference>